<evidence type="ECO:0000313" key="4">
    <source>
        <dbReference type="Proteomes" id="UP000024547"/>
    </source>
</evidence>
<dbReference type="InterPro" id="IPR050678">
    <property type="entry name" value="DNA_Partitioning_ATPase"/>
</dbReference>
<sequence>MPADGFAPLETVSGPDLSAQQREARVIVVGNEKGGAGKSTVSMHLSVALMRMGKKVGVIDLDVRQRSLTRYLENRLRWMQSTGAKLPMPEIVRVDASTERDLDKAESEETQRFLSSVARLKKACDFIIIDGPGGDTYLSRLAHVNADTLITPLNDSFVDFDLLGDVNPQTLEVLRPSFYSEMVWSCRKKKAQTSRRPIDWIVMRNRMSPLAARNKERVGEALTNLSKRIGFRLAPGLSERVIYRELFPAGLTLLDLTEKGSNVSFTMSHVAARQEMRDLLIILQLPELVGAEIEF</sequence>
<dbReference type="AlphaFoldDB" id="A0A059E0P9"/>
<dbReference type="Proteomes" id="UP000024547">
    <property type="component" value="Unassembled WGS sequence"/>
</dbReference>
<dbReference type="SUPFAM" id="SSF52540">
    <property type="entry name" value="P-loop containing nucleoside triphosphate hydrolases"/>
    <property type="match status" value="1"/>
</dbReference>
<gene>
    <name evidence="1" type="ORF">DCG65_08885</name>
    <name evidence="2" type="ORF">DD728_04460</name>
    <name evidence="3" type="ORF">HY36_05725</name>
</gene>
<evidence type="ECO:0000313" key="3">
    <source>
        <dbReference type="EMBL" id="KCZ60478.1"/>
    </source>
</evidence>
<dbReference type="InterPro" id="IPR015223">
    <property type="entry name" value="MipZ"/>
</dbReference>
<dbReference type="EMBL" id="DMBR01000269">
    <property type="protein sequence ID" value="HAE94663.1"/>
    <property type="molecule type" value="Genomic_DNA"/>
</dbReference>
<dbReference type="Gene3D" id="3.40.50.300">
    <property type="entry name" value="P-loop containing nucleotide triphosphate hydrolases"/>
    <property type="match status" value="1"/>
</dbReference>
<organism evidence="3 4">
    <name type="scientific">Hyphomonas atlantica</name>
    <dbReference type="NCBI Taxonomy" id="1280948"/>
    <lineage>
        <taxon>Bacteria</taxon>
        <taxon>Pseudomonadati</taxon>
        <taxon>Pseudomonadota</taxon>
        <taxon>Alphaproteobacteria</taxon>
        <taxon>Hyphomonadales</taxon>
        <taxon>Hyphomonadaceae</taxon>
        <taxon>Hyphomonas</taxon>
    </lineage>
</organism>
<dbReference type="Proteomes" id="UP000259173">
    <property type="component" value="Unassembled WGS sequence"/>
</dbReference>
<dbReference type="OrthoDB" id="13869at2"/>
<dbReference type="EMBL" id="DOGS01000093">
    <property type="protein sequence ID" value="HBQ48132.1"/>
    <property type="molecule type" value="Genomic_DNA"/>
</dbReference>
<keyword evidence="4" id="KW-1185">Reference proteome</keyword>
<proteinExistence type="predicted"/>
<evidence type="ECO:0000313" key="6">
    <source>
        <dbReference type="Proteomes" id="UP000263957"/>
    </source>
</evidence>
<evidence type="ECO:0000313" key="1">
    <source>
        <dbReference type="EMBL" id="HAE94663.1"/>
    </source>
</evidence>
<comment type="caution">
    <text evidence="3">The sequence shown here is derived from an EMBL/GenBank/DDBJ whole genome shotgun (WGS) entry which is preliminary data.</text>
</comment>
<dbReference type="InterPro" id="IPR027417">
    <property type="entry name" value="P-loop_NTPase"/>
</dbReference>
<reference evidence="3 4" key="1">
    <citation type="journal article" date="2014" name="Antonie Van Leeuwenhoek">
        <title>Hyphomonas beringensis sp. nov. and Hyphomonas chukchiensis sp. nov., isolated from surface seawater of the Bering Sea and Chukchi Sea.</title>
        <authorList>
            <person name="Li C."/>
            <person name="Lai Q."/>
            <person name="Li G."/>
            <person name="Dong C."/>
            <person name="Wang J."/>
            <person name="Liao Y."/>
            <person name="Shao Z."/>
        </authorList>
    </citation>
    <scope>NUCLEOTIDE SEQUENCE [LARGE SCALE GENOMIC DNA]</scope>
    <source>
        <strain evidence="3 4">22II1-22F38</strain>
    </source>
</reference>
<protein>
    <submittedName>
        <fullName evidence="3">ATPase</fullName>
    </submittedName>
</protein>
<dbReference type="STRING" id="1280948.HY36_05725"/>
<accession>A0A059E0P9</accession>
<evidence type="ECO:0000313" key="2">
    <source>
        <dbReference type="EMBL" id="HBQ48132.1"/>
    </source>
</evidence>
<dbReference type="PANTHER" id="PTHR13696">
    <property type="entry name" value="P-LOOP CONTAINING NUCLEOSIDE TRIPHOSPHATE HYDROLASE"/>
    <property type="match status" value="1"/>
</dbReference>
<dbReference type="PANTHER" id="PTHR13696:SF96">
    <property type="entry name" value="COBQ_COBB_MIND_PARA NUCLEOTIDE BINDING DOMAIN-CONTAINING PROTEIN"/>
    <property type="match status" value="1"/>
</dbReference>
<reference evidence="5 6" key="2">
    <citation type="journal article" date="2018" name="Nat. Biotechnol.">
        <title>A standardized bacterial taxonomy based on genome phylogeny substantially revises the tree of life.</title>
        <authorList>
            <person name="Parks D.H."/>
            <person name="Chuvochina M."/>
            <person name="Waite D.W."/>
            <person name="Rinke C."/>
            <person name="Skarshewski A."/>
            <person name="Chaumeil P.A."/>
            <person name="Hugenholtz P."/>
        </authorList>
    </citation>
    <scope>NUCLEOTIDE SEQUENCE [LARGE SCALE GENOMIC DNA]</scope>
    <source>
        <strain evidence="2">UBA10378</strain>
        <strain evidence="1">UBA8557</strain>
    </source>
</reference>
<evidence type="ECO:0000313" key="5">
    <source>
        <dbReference type="Proteomes" id="UP000259173"/>
    </source>
</evidence>
<dbReference type="CDD" id="cd02042">
    <property type="entry name" value="ParAB_family"/>
    <property type="match status" value="1"/>
</dbReference>
<dbReference type="RefSeq" id="WP_051602708.1">
    <property type="nucleotide sequence ID" value="NZ_AWFH01000023.1"/>
</dbReference>
<dbReference type="PATRIC" id="fig|1280948.3.peg.2200"/>
<dbReference type="eggNOG" id="COG1192">
    <property type="taxonomic scope" value="Bacteria"/>
</dbReference>
<name>A0A059E0P9_9PROT</name>
<dbReference type="GeneID" id="92501220"/>
<dbReference type="Pfam" id="PF09140">
    <property type="entry name" value="MipZ"/>
    <property type="match status" value="1"/>
</dbReference>
<dbReference type="EMBL" id="AWFH01000023">
    <property type="protein sequence ID" value="KCZ60478.1"/>
    <property type="molecule type" value="Genomic_DNA"/>
</dbReference>
<dbReference type="Proteomes" id="UP000263957">
    <property type="component" value="Unassembled WGS sequence"/>
</dbReference>